<evidence type="ECO:0000313" key="3">
    <source>
        <dbReference type="Proteomes" id="UP000199423"/>
    </source>
</evidence>
<organism evidence="2 3">
    <name type="scientific">Hyphomicrobium facile</name>
    <dbReference type="NCBI Taxonomy" id="51670"/>
    <lineage>
        <taxon>Bacteria</taxon>
        <taxon>Pseudomonadati</taxon>
        <taxon>Pseudomonadota</taxon>
        <taxon>Alphaproteobacteria</taxon>
        <taxon>Hyphomicrobiales</taxon>
        <taxon>Hyphomicrobiaceae</taxon>
        <taxon>Hyphomicrobium</taxon>
    </lineage>
</organism>
<dbReference type="EMBL" id="FPCH01000002">
    <property type="protein sequence ID" value="SFV34385.1"/>
    <property type="molecule type" value="Genomic_DNA"/>
</dbReference>
<evidence type="ECO:0008006" key="4">
    <source>
        <dbReference type="Google" id="ProtNLM"/>
    </source>
</evidence>
<dbReference type="RefSeq" id="WP_092867802.1">
    <property type="nucleotide sequence ID" value="NZ_FPCH01000002.1"/>
</dbReference>
<protein>
    <recommendedName>
        <fullName evidence="4">Membrane-anchored ribosome-binding protein, inhibits growth in stationary phase, ElaB/YqjD/DUF883 family</fullName>
    </recommendedName>
</protein>
<sequence length="76" mass="8094">MANTQQDVSSTVRDVTSAAKRNIDQSADFAVSAFDDVQSVGAELKRAINKSMKKEPYTTLAMAAAAGFVLGALWRA</sequence>
<feature type="transmembrane region" description="Helical" evidence="1">
    <location>
        <begin position="56"/>
        <end position="74"/>
    </location>
</feature>
<keyword evidence="1" id="KW-0812">Transmembrane</keyword>
<evidence type="ECO:0000313" key="2">
    <source>
        <dbReference type="EMBL" id="SFV34385.1"/>
    </source>
</evidence>
<dbReference type="AlphaFoldDB" id="A0A1I7NI99"/>
<keyword evidence="1" id="KW-1133">Transmembrane helix</keyword>
<dbReference type="OrthoDB" id="9883755at2"/>
<proteinExistence type="predicted"/>
<reference evidence="3" key="1">
    <citation type="submission" date="2016-10" db="EMBL/GenBank/DDBJ databases">
        <authorList>
            <person name="Varghese N."/>
            <person name="Submissions S."/>
        </authorList>
    </citation>
    <scope>NUCLEOTIDE SEQUENCE [LARGE SCALE GENOMIC DNA]</scope>
    <source>
        <strain evidence="3">DSM 1565</strain>
    </source>
</reference>
<keyword evidence="3" id="KW-1185">Reference proteome</keyword>
<name>A0A1I7NI99_9HYPH</name>
<evidence type="ECO:0000256" key="1">
    <source>
        <dbReference type="SAM" id="Phobius"/>
    </source>
</evidence>
<accession>A0A1I7NI99</accession>
<dbReference type="Proteomes" id="UP000199423">
    <property type="component" value="Unassembled WGS sequence"/>
</dbReference>
<keyword evidence="1" id="KW-0472">Membrane</keyword>
<gene>
    <name evidence="2" type="ORF">SAMN04488557_2307</name>
</gene>